<organism evidence="1 2">
    <name type="scientific">Liparis tanakae</name>
    <name type="common">Tanaka's snailfish</name>
    <dbReference type="NCBI Taxonomy" id="230148"/>
    <lineage>
        <taxon>Eukaryota</taxon>
        <taxon>Metazoa</taxon>
        <taxon>Chordata</taxon>
        <taxon>Craniata</taxon>
        <taxon>Vertebrata</taxon>
        <taxon>Euteleostomi</taxon>
        <taxon>Actinopterygii</taxon>
        <taxon>Neopterygii</taxon>
        <taxon>Teleostei</taxon>
        <taxon>Neoteleostei</taxon>
        <taxon>Acanthomorphata</taxon>
        <taxon>Eupercaria</taxon>
        <taxon>Perciformes</taxon>
        <taxon>Cottioidei</taxon>
        <taxon>Cottales</taxon>
        <taxon>Liparidae</taxon>
        <taxon>Liparis</taxon>
    </lineage>
</organism>
<dbReference type="EMBL" id="SRLO01000312">
    <property type="protein sequence ID" value="TNN61650.1"/>
    <property type="molecule type" value="Genomic_DNA"/>
</dbReference>
<evidence type="ECO:0000313" key="2">
    <source>
        <dbReference type="Proteomes" id="UP000314294"/>
    </source>
</evidence>
<dbReference type="AlphaFoldDB" id="A0A4Z2H813"/>
<keyword evidence="2" id="KW-1185">Reference proteome</keyword>
<comment type="caution">
    <text evidence="1">The sequence shown here is derived from an EMBL/GenBank/DDBJ whole genome shotgun (WGS) entry which is preliminary data.</text>
</comment>
<gene>
    <name evidence="1" type="ORF">EYF80_028155</name>
</gene>
<evidence type="ECO:0000313" key="1">
    <source>
        <dbReference type="EMBL" id="TNN61650.1"/>
    </source>
</evidence>
<proteinExistence type="predicted"/>
<protein>
    <submittedName>
        <fullName evidence="1">Uncharacterized protein</fullName>
    </submittedName>
</protein>
<dbReference type="Proteomes" id="UP000314294">
    <property type="component" value="Unassembled WGS sequence"/>
</dbReference>
<name>A0A4Z2H813_9TELE</name>
<accession>A0A4Z2H813</accession>
<reference evidence="1 2" key="1">
    <citation type="submission" date="2019-03" db="EMBL/GenBank/DDBJ databases">
        <title>First draft genome of Liparis tanakae, snailfish: a comprehensive survey of snailfish specific genes.</title>
        <authorList>
            <person name="Kim W."/>
            <person name="Song I."/>
            <person name="Jeong J.-H."/>
            <person name="Kim D."/>
            <person name="Kim S."/>
            <person name="Ryu S."/>
            <person name="Song J.Y."/>
            <person name="Lee S.K."/>
        </authorList>
    </citation>
    <scope>NUCLEOTIDE SEQUENCE [LARGE SCALE GENOMIC DNA]</scope>
    <source>
        <tissue evidence="1">Muscle</tissue>
    </source>
</reference>
<sequence>MLLAPTSTTHTCSPLENPWLHRTWGALVKRSGCSACGCLLGLCLTVRWPMETNRLGWAVQTLKVRSRGFRSMWRESRRRLISERKSWVLRPSWRRLVSSGALEGTPEGRLPVTTSLSPSAPNPNSELLLRMYLSSSNSTRRRSFAAILSTTVTAVSTSLSPIASDAPCSSAVF</sequence>